<sequence>GTYAVPFENQFYNGFYNKSLFAKAHIATPPRTWSEITSDCVKLKSVGVIPIVYGAQSGSGEFNPVYEWSYLLAGVYPLSSWNGLLQGHIRYSSSAIVNQLSRWHALDTAGCINSNALTDKVAANAFTSGKAAMIFKGSWDAGSFYQSMGSKVGVMLPPYSTS</sequence>
<dbReference type="PANTHER" id="PTHR43649:SF12">
    <property type="entry name" value="DIACETYLCHITOBIOSE BINDING PROTEIN DASA"/>
    <property type="match status" value="1"/>
</dbReference>
<name>T1B9J9_9ZZZZ</name>
<protein>
    <submittedName>
        <fullName evidence="1">Extracellular solute-binding protein family 1</fullName>
    </submittedName>
</protein>
<gene>
    <name evidence="1" type="ORF">B1B_11495</name>
</gene>
<dbReference type="SUPFAM" id="SSF53850">
    <property type="entry name" value="Periplasmic binding protein-like II"/>
    <property type="match status" value="1"/>
</dbReference>
<reference evidence="1" key="2">
    <citation type="journal article" date="2014" name="ISME J.">
        <title>Microbial stratification in low pH oxic and suboxic macroscopic growths along an acid mine drainage.</title>
        <authorList>
            <person name="Mendez-Garcia C."/>
            <person name="Mesa V."/>
            <person name="Sprenger R.R."/>
            <person name="Richter M."/>
            <person name="Diez M.S."/>
            <person name="Solano J."/>
            <person name="Bargiela R."/>
            <person name="Golyshina O.V."/>
            <person name="Manteca A."/>
            <person name="Ramos J.L."/>
            <person name="Gallego J.R."/>
            <person name="Llorente I."/>
            <person name="Martins Dos Santos V.A."/>
            <person name="Jensen O.N."/>
            <person name="Pelaez A.I."/>
            <person name="Sanchez J."/>
            <person name="Ferrer M."/>
        </authorList>
    </citation>
    <scope>NUCLEOTIDE SEQUENCE</scope>
</reference>
<evidence type="ECO:0000313" key="1">
    <source>
        <dbReference type="EMBL" id="EQD49704.1"/>
    </source>
</evidence>
<proteinExistence type="predicted"/>
<dbReference type="PANTHER" id="PTHR43649">
    <property type="entry name" value="ARABINOSE-BINDING PROTEIN-RELATED"/>
    <property type="match status" value="1"/>
</dbReference>
<dbReference type="InterPro" id="IPR050490">
    <property type="entry name" value="Bact_solute-bd_prot1"/>
</dbReference>
<feature type="non-terminal residue" evidence="1">
    <location>
        <position position="162"/>
    </location>
</feature>
<dbReference type="InterPro" id="IPR006059">
    <property type="entry name" value="SBP"/>
</dbReference>
<organism evidence="1">
    <name type="scientific">mine drainage metagenome</name>
    <dbReference type="NCBI Taxonomy" id="410659"/>
    <lineage>
        <taxon>unclassified sequences</taxon>
        <taxon>metagenomes</taxon>
        <taxon>ecological metagenomes</taxon>
    </lineage>
</organism>
<comment type="caution">
    <text evidence="1">The sequence shown here is derived from an EMBL/GenBank/DDBJ whole genome shotgun (WGS) entry which is preliminary data.</text>
</comment>
<feature type="non-terminal residue" evidence="1">
    <location>
        <position position="1"/>
    </location>
</feature>
<dbReference type="EMBL" id="AUZY01007475">
    <property type="protein sequence ID" value="EQD49704.1"/>
    <property type="molecule type" value="Genomic_DNA"/>
</dbReference>
<dbReference type="AlphaFoldDB" id="T1B9J9"/>
<dbReference type="Pfam" id="PF01547">
    <property type="entry name" value="SBP_bac_1"/>
    <property type="match status" value="1"/>
</dbReference>
<dbReference type="Gene3D" id="3.40.190.10">
    <property type="entry name" value="Periplasmic binding protein-like II"/>
    <property type="match status" value="1"/>
</dbReference>
<reference evidence="1" key="1">
    <citation type="submission" date="2013-08" db="EMBL/GenBank/DDBJ databases">
        <authorList>
            <person name="Mendez C."/>
            <person name="Richter M."/>
            <person name="Ferrer M."/>
            <person name="Sanchez J."/>
        </authorList>
    </citation>
    <scope>NUCLEOTIDE SEQUENCE</scope>
</reference>
<accession>T1B9J9</accession>